<dbReference type="InterPro" id="IPR019734">
    <property type="entry name" value="TPR_rpt"/>
</dbReference>
<dbReference type="Gene3D" id="1.25.40.10">
    <property type="entry name" value="Tetratricopeptide repeat domain"/>
    <property type="match status" value="1"/>
</dbReference>
<comment type="caution">
    <text evidence="3">The sequence shown here is derived from an EMBL/GenBank/DDBJ whole genome shotgun (WGS) entry which is preliminary data.</text>
</comment>
<dbReference type="AlphaFoldDB" id="A0A939EYT0"/>
<feature type="region of interest" description="Disordered" evidence="1">
    <location>
        <begin position="25"/>
        <end position="61"/>
    </location>
</feature>
<feature type="chain" id="PRO_5037321596" description="Tetratricopeptide repeat protein" evidence="2">
    <location>
        <begin position="22"/>
        <end position="309"/>
    </location>
</feature>
<evidence type="ECO:0000256" key="1">
    <source>
        <dbReference type="SAM" id="MobiDB-lite"/>
    </source>
</evidence>
<dbReference type="RefSeq" id="WP_206985634.1">
    <property type="nucleotide sequence ID" value="NZ_JAFLQZ010000013.1"/>
</dbReference>
<evidence type="ECO:0008006" key="5">
    <source>
        <dbReference type="Google" id="ProtNLM"/>
    </source>
</evidence>
<name>A0A939EYT0_9BACT</name>
<sequence length="309" mass="35002">MLQRRLLFLLLPLSLSLPALAQTKPAAPKPAATKAAPSKSAGTKPTTKKTTASKPVPAKPLTEAQVLQQASDLMLERKYESAFKLLNQFDPRHRRPAIALKQTELALNYYLRSRELEGFGFRDLAPMERLDSLRAKYTRAAIPYPFAVEPILLNLKKRYPTNYKLDRALADYYYQVLQCECAEAEKSPKALMALISRYYTTAHKHGLGDFLSYYAMGYVRMSQGRFAESVPLFKRSIALRSTYPLAHFNLAYSYNELKKLPEAREEVLTAAKLFADENSPLKDDAEFMVQDIDRRLGAVTVPNKSEVKQ</sequence>
<proteinExistence type="predicted"/>
<gene>
    <name evidence="3" type="ORF">J0X19_17065</name>
</gene>
<feature type="compositionally biased region" description="Low complexity" evidence="1">
    <location>
        <begin position="25"/>
        <end position="60"/>
    </location>
</feature>
<reference evidence="3" key="1">
    <citation type="submission" date="2021-03" db="EMBL/GenBank/DDBJ databases">
        <authorList>
            <person name="Kim M.K."/>
        </authorList>
    </citation>
    <scope>NUCLEOTIDE SEQUENCE</scope>
    <source>
        <strain evidence="3">BT186</strain>
    </source>
</reference>
<keyword evidence="2" id="KW-0732">Signal</keyword>
<dbReference type="InterPro" id="IPR011990">
    <property type="entry name" value="TPR-like_helical_dom_sf"/>
</dbReference>
<dbReference type="SUPFAM" id="SSF48452">
    <property type="entry name" value="TPR-like"/>
    <property type="match status" value="1"/>
</dbReference>
<keyword evidence="4" id="KW-1185">Reference proteome</keyword>
<dbReference type="EMBL" id="JAFLQZ010000013">
    <property type="protein sequence ID" value="MBO0359674.1"/>
    <property type="molecule type" value="Genomic_DNA"/>
</dbReference>
<evidence type="ECO:0000256" key="2">
    <source>
        <dbReference type="SAM" id="SignalP"/>
    </source>
</evidence>
<dbReference type="Proteomes" id="UP000664144">
    <property type="component" value="Unassembled WGS sequence"/>
</dbReference>
<protein>
    <recommendedName>
        <fullName evidence="5">Tetratricopeptide repeat protein</fullName>
    </recommendedName>
</protein>
<dbReference type="SMART" id="SM00028">
    <property type="entry name" value="TPR"/>
    <property type="match status" value="2"/>
</dbReference>
<accession>A0A939EYT0</accession>
<evidence type="ECO:0000313" key="3">
    <source>
        <dbReference type="EMBL" id="MBO0359674.1"/>
    </source>
</evidence>
<organism evidence="3 4">
    <name type="scientific">Hymenobacter telluris</name>
    <dbReference type="NCBI Taxonomy" id="2816474"/>
    <lineage>
        <taxon>Bacteria</taxon>
        <taxon>Pseudomonadati</taxon>
        <taxon>Bacteroidota</taxon>
        <taxon>Cytophagia</taxon>
        <taxon>Cytophagales</taxon>
        <taxon>Hymenobacteraceae</taxon>
        <taxon>Hymenobacter</taxon>
    </lineage>
</organism>
<feature type="signal peptide" evidence="2">
    <location>
        <begin position="1"/>
        <end position="21"/>
    </location>
</feature>
<evidence type="ECO:0000313" key="4">
    <source>
        <dbReference type="Proteomes" id="UP000664144"/>
    </source>
</evidence>